<dbReference type="InterPro" id="IPR001727">
    <property type="entry name" value="GDT1-like"/>
</dbReference>
<comment type="subcellular location">
    <subcellularLocation>
        <location evidence="1 6">Membrane</location>
        <topology evidence="1 6">Multi-pass membrane protein</topology>
    </subcellularLocation>
</comment>
<proteinExistence type="inferred from homology"/>
<feature type="transmembrane region" description="Helical" evidence="6">
    <location>
        <begin position="69"/>
        <end position="87"/>
    </location>
</feature>
<comment type="caution">
    <text evidence="7">The sequence shown here is derived from an EMBL/GenBank/DDBJ whole genome shotgun (WGS) entry which is preliminary data.</text>
</comment>
<keyword evidence="3 6" id="KW-0812">Transmembrane</keyword>
<gene>
    <name evidence="7" type="ORF">BWX89_00886</name>
</gene>
<evidence type="ECO:0000256" key="4">
    <source>
        <dbReference type="ARBA" id="ARBA00022989"/>
    </source>
</evidence>
<comment type="similarity">
    <text evidence="2 6">Belongs to the GDT1 family.</text>
</comment>
<reference evidence="7" key="1">
    <citation type="submission" date="2017-02" db="EMBL/GenBank/DDBJ databases">
        <title>Delving into the versatile metabolic prowess of the omnipresent phylum Bacteroidetes.</title>
        <authorList>
            <person name="Nobu M.K."/>
            <person name="Mei R."/>
            <person name="Narihiro T."/>
            <person name="Kuroda K."/>
            <person name="Liu W.-T."/>
        </authorList>
    </citation>
    <scope>NUCLEOTIDE SEQUENCE</scope>
    <source>
        <strain evidence="7">ADurb.Bin131</strain>
    </source>
</reference>
<protein>
    <recommendedName>
        <fullName evidence="6">GDT1 family protein</fullName>
    </recommendedName>
</protein>
<feature type="transmembrane region" description="Helical" evidence="6">
    <location>
        <begin position="35"/>
        <end position="57"/>
    </location>
</feature>
<dbReference type="Pfam" id="PF01169">
    <property type="entry name" value="GDT1"/>
    <property type="match status" value="1"/>
</dbReference>
<accession>A0A1V6C9N9</accession>
<evidence type="ECO:0000256" key="5">
    <source>
        <dbReference type="ARBA" id="ARBA00023136"/>
    </source>
</evidence>
<name>A0A1V6C9N9_UNCT6</name>
<evidence type="ECO:0000256" key="6">
    <source>
        <dbReference type="RuleBase" id="RU365102"/>
    </source>
</evidence>
<keyword evidence="4 6" id="KW-1133">Transmembrane helix</keyword>
<dbReference type="Proteomes" id="UP000485562">
    <property type="component" value="Unassembled WGS sequence"/>
</dbReference>
<evidence type="ECO:0000256" key="3">
    <source>
        <dbReference type="ARBA" id="ARBA00022692"/>
    </source>
</evidence>
<evidence type="ECO:0000256" key="1">
    <source>
        <dbReference type="ARBA" id="ARBA00004141"/>
    </source>
</evidence>
<dbReference type="PANTHER" id="PTHR12608:SF1">
    <property type="entry name" value="TRANSMEMBRANE PROTEIN 165"/>
    <property type="match status" value="1"/>
</dbReference>
<keyword evidence="5 6" id="KW-0472">Membrane</keyword>
<evidence type="ECO:0000313" key="7">
    <source>
        <dbReference type="EMBL" id="OQB73628.1"/>
    </source>
</evidence>
<comment type="caution">
    <text evidence="6">Lacks conserved residue(s) required for the propagation of feature annotation.</text>
</comment>
<dbReference type="AlphaFoldDB" id="A0A1V6C9N9"/>
<dbReference type="GO" id="GO:0016020">
    <property type="term" value="C:membrane"/>
    <property type="evidence" value="ECO:0007669"/>
    <property type="project" value="UniProtKB-SubCell"/>
</dbReference>
<dbReference type="PANTHER" id="PTHR12608">
    <property type="entry name" value="TRANSMEMBRANE PROTEIN HTP-1 RELATED"/>
    <property type="match status" value="1"/>
</dbReference>
<sequence length="90" mass="10020">MNWQFFWLAFVTIFLAELGDKTQIMCFSLSTKSTSITPVFFGAMTAFVMSTFISCLLGDFLQKIIPLRVIHSIAGLILIGSGILILIKKL</sequence>
<evidence type="ECO:0000256" key="2">
    <source>
        <dbReference type="ARBA" id="ARBA00009190"/>
    </source>
</evidence>
<dbReference type="GO" id="GO:0046873">
    <property type="term" value="F:metal ion transmembrane transporter activity"/>
    <property type="evidence" value="ECO:0007669"/>
    <property type="project" value="InterPro"/>
</dbReference>
<organism evidence="7">
    <name type="scientific">candidate division TA06 bacterium ADurb.Bin131</name>
    <dbReference type="NCBI Taxonomy" id="1852827"/>
    <lineage>
        <taxon>Bacteria</taxon>
        <taxon>Bacteria division TA06</taxon>
    </lineage>
</organism>
<dbReference type="EMBL" id="MWDQ01000073">
    <property type="protein sequence ID" value="OQB73628.1"/>
    <property type="molecule type" value="Genomic_DNA"/>
</dbReference>